<reference evidence="1 2" key="2">
    <citation type="submission" date="2023-11" db="EMBL/GenBank/DDBJ databases">
        <authorList>
            <person name="Lara A.C."/>
            <person name="Chronakova A."/>
        </authorList>
    </citation>
    <scope>NUCLEOTIDE SEQUENCE [LARGE SCALE GENOMIC DNA]</scope>
    <source>
        <strain evidence="1 2">BCCO 10_0856</strain>
    </source>
</reference>
<protein>
    <submittedName>
        <fullName evidence="1">Uncharacterized protein</fullName>
    </submittedName>
</protein>
<name>A0ABU4SZ49_9PSEU</name>
<accession>A0ABU4SZ49</accession>
<evidence type="ECO:0000313" key="1">
    <source>
        <dbReference type="EMBL" id="MDX8030983.1"/>
    </source>
</evidence>
<keyword evidence="2" id="KW-1185">Reference proteome</keyword>
<organism evidence="1 2">
    <name type="scientific">Lentzea miocenica</name>
    <dbReference type="NCBI Taxonomy" id="3095431"/>
    <lineage>
        <taxon>Bacteria</taxon>
        <taxon>Bacillati</taxon>
        <taxon>Actinomycetota</taxon>
        <taxon>Actinomycetes</taxon>
        <taxon>Pseudonocardiales</taxon>
        <taxon>Pseudonocardiaceae</taxon>
        <taxon>Lentzea</taxon>
    </lineage>
</organism>
<sequence>MHSLLDRGEGLAAQRDPADSSVVDLVVVHLQPERLEQLASECLRQFFEIAPADRQEAKQIGVLLVVGLLLKSRQLGGELSALSLDLGTPVLDVLDEFLVGLTVVVTGDLKGADQSLLPRIQIRDGFLDGCDSIVSFLLRSRVKVSHGGRQQLLPVQPEHVVAEEVIQAA</sequence>
<dbReference type="Proteomes" id="UP001285521">
    <property type="component" value="Unassembled WGS sequence"/>
</dbReference>
<comment type="caution">
    <text evidence="1">The sequence shown here is derived from an EMBL/GenBank/DDBJ whole genome shotgun (WGS) entry which is preliminary data.</text>
</comment>
<evidence type="ECO:0000313" key="2">
    <source>
        <dbReference type="Proteomes" id="UP001285521"/>
    </source>
</evidence>
<dbReference type="EMBL" id="JAXAVW010000008">
    <property type="protein sequence ID" value="MDX8030983.1"/>
    <property type="molecule type" value="Genomic_DNA"/>
</dbReference>
<reference evidence="1 2" key="1">
    <citation type="submission" date="2023-11" db="EMBL/GenBank/DDBJ databases">
        <title>Lentzea sokolovensis, sp. nov., Lentzea kristufkii, sp. nov., and Lentzea miocenensis, sp. nov., rare actinobacteria from Sokolov Coal Basin, Miocene lacustrine sediment, Czech Republic.</title>
        <authorList>
            <person name="Lara A."/>
            <person name="Kotroba L."/>
            <person name="Nouioui I."/>
            <person name="Neumann-Schaal M."/>
            <person name="Mast Y."/>
            <person name="Chronakova A."/>
        </authorList>
    </citation>
    <scope>NUCLEOTIDE SEQUENCE [LARGE SCALE GENOMIC DNA]</scope>
    <source>
        <strain evidence="1 2">BCCO 10_0856</strain>
    </source>
</reference>
<proteinExistence type="predicted"/>
<gene>
    <name evidence="1" type="ORF">SK803_12210</name>
</gene>
<dbReference type="RefSeq" id="WP_319966042.1">
    <property type="nucleotide sequence ID" value="NZ_JAXAVW010000008.1"/>
</dbReference>